<sequence length="127" mass="15094">SDFDVLILDEPTNHLDNAMLSWLEDYLKNYRGTVFMVTHDRYFLDKVSNRILEISHGKMYSYDSNYSRFLELKAEREEMELASERKRQSILRMELEWAKRGCRARSTKQRARLDRLEVLKNGTAPTA</sequence>
<keyword evidence="2 4" id="KW-0067">ATP-binding</keyword>
<evidence type="ECO:0000259" key="3">
    <source>
        <dbReference type="Pfam" id="PF12848"/>
    </source>
</evidence>
<dbReference type="Gene3D" id="3.40.50.300">
    <property type="entry name" value="P-loop containing nucleotide triphosphate hydrolases"/>
    <property type="match status" value="1"/>
</dbReference>
<dbReference type="Pfam" id="PF12848">
    <property type="entry name" value="ABC_tran_Xtn"/>
    <property type="match status" value="1"/>
</dbReference>
<dbReference type="PANTHER" id="PTHR42855">
    <property type="entry name" value="ABC TRANSPORTER ATP-BINDING SUBUNIT"/>
    <property type="match status" value="1"/>
</dbReference>
<evidence type="ECO:0000313" key="4">
    <source>
        <dbReference type="EMBL" id="MCC2748752.1"/>
    </source>
</evidence>
<dbReference type="EMBL" id="JAJFBX010000110">
    <property type="protein sequence ID" value="MCC2748752.1"/>
    <property type="molecule type" value="Genomic_DNA"/>
</dbReference>
<dbReference type="AlphaFoldDB" id="A0AAW4WQI2"/>
<evidence type="ECO:0000256" key="1">
    <source>
        <dbReference type="ARBA" id="ARBA00022741"/>
    </source>
</evidence>
<accession>A0AAW4WQI2</accession>
<proteinExistence type="predicted"/>
<name>A0AAW4WQI2_9FIRM</name>
<dbReference type="GO" id="GO:0005524">
    <property type="term" value="F:ATP binding"/>
    <property type="evidence" value="ECO:0007669"/>
    <property type="project" value="UniProtKB-KW"/>
</dbReference>
<dbReference type="InterPro" id="IPR032781">
    <property type="entry name" value="ABC_tran_Xtn"/>
</dbReference>
<dbReference type="PANTHER" id="PTHR42855:SF1">
    <property type="entry name" value="ABC TRANSPORTER DOMAIN-CONTAINING PROTEIN"/>
    <property type="match status" value="1"/>
</dbReference>
<dbReference type="InterPro" id="IPR027417">
    <property type="entry name" value="P-loop_NTPase"/>
</dbReference>
<dbReference type="InterPro" id="IPR051309">
    <property type="entry name" value="ABCF_ATPase"/>
</dbReference>
<dbReference type="SUPFAM" id="SSF52540">
    <property type="entry name" value="P-loop containing nucleoside triphosphate hydrolases"/>
    <property type="match status" value="1"/>
</dbReference>
<comment type="caution">
    <text evidence="4">The sequence shown here is derived from an EMBL/GenBank/DDBJ whole genome shotgun (WGS) entry which is preliminary data.</text>
</comment>
<protein>
    <submittedName>
        <fullName evidence="4">ABC transporter ATP-binding protein</fullName>
    </submittedName>
</protein>
<evidence type="ECO:0000313" key="5">
    <source>
        <dbReference type="Proteomes" id="UP001197847"/>
    </source>
</evidence>
<evidence type="ECO:0000256" key="2">
    <source>
        <dbReference type="ARBA" id="ARBA00022840"/>
    </source>
</evidence>
<feature type="non-terminal residue" evidence="4">
    <location>
        <position position="1"/>
    </location>
</feature>
<feature type="non-terminal residue" evidence="4">
    <location>
        <position position="127"/>
    </location>
</feature>
<gene>
    <name evidence="4" type="ORF">LK487_17370</name>
</gene>
<reference evidence="4" key="1">
    <citation type="submission" date="2021-10" db="EMBL/GenBank/DDBJ databases">
        <title>Collection of gut derived symbiotic bacterial strains cultured from healthy donors.</title>
        <authorList>
            <person name="Lin H."/>
            <person name="Littmann E."/>
            <person name="Claire K."/>
            <person name="Pamer E."/>
        </authorList>
    </citation>
    <scope>NUCLEOTIDE SEQUENCE</scope>
    <source>
        <strain evidence="4">MSK.22.92</strain>
    </source>
</reference>
<organism evidence="4 5">
    <name type="scientific">Agathobacter rectalis</name>
    <dbReference type="NCBI Taxonomy" id="39491"/>
    <lineage>
        <taxon>Bacteria</taxon>
        <taxon>Bacillati</taxon>
        <taxon>Bacillota</taxon>
        <taxon>Clostridia</taxon>
        <taxon>Lachnospirales</taxon>
        <taxon>Lachnospiraceae</taxon>
        <taxon>Agathobacter</taxon>
    </lineage>
</organism>
<feature type="domain" description="ABC-transporter extension" evidence="3">
    <location>
        <begin position="52"/>
        <end position="121"/>
    </location>
</feature>
<keyword evidence="1" id="KW-0547">Nucleotide-binding</keyword>
<dbReference type="Proteomes" id="UP001197847">
    <property type="component" value="Unassembled WGS sequence"/>
</dbReference>